<feature type="region of interest" description="Disordered" evidence="1">
    <location>
        <begin position="46"/>
        <end position="73"/>
    </location>
</feature>
<gene>
    <name evidence="2" type="ORF">AVDCRST_MAG01-01-3838</name>
</gene>
<feature type="compositionally biased region" description="Low complexity" evidence="1">
    <location>
        <begin position="1"/>
        <end position="13"/>
    </location>
</feature>
<evidence type="ECO:0000256" key="1">
    <source>
        <dbReference type="SAM" id="MobiDB-lite"/>
    </source>
</evidence>
<evidence type="ECO:0000313" key="2">
    <source>
        <dbReference type="EMBL" id="CAA9443064.1"/>
    </source>
</evidence>
<proteinExistence type="predicted"/>
<protein>
    <submittedName>
        <fullName evidence="2">Uncharacterized protein</fullName>
    </submittedName>
</protein>
<feature type="region of interest" description="Disordered" evidence="1">
    <location>
        <begin position="1"/>
        <end position="34"/>
    </location>
</feature>
<dbReference type="EMBL" id="CADCUW010000496">
    <property type="protein sequence ID" value="CAA9443064.1"/>
    <property type="molecule type" value="Genomic_DNA"/>
</dbReference>
<accession>A0A6J4QK97</accession>
<dbReference type="AlphaFoldDB" id="A0A6J4QK97"/>
<name>A0A6J4QK97_9ACTN</name>
<organism evidence="2">
    <name type="scientific">uncultured Rubrobacteraceae bacterium</name>
    <dbReference type="NCBI Taxonomy" id="349277"/>
    <lineage>
        <taxon>Bacteria</taxon>
        <taxon>Bacillati</taxon>
        <taxon>Actinomycetota</taxon>
        <taxon>Rubrobacteria</taxon>
        <taxon>Rubrobacterales</taxon>
        <taxon>Rubrobacteraceae</taxon>
        <taxon>environmental samples</taxon>
    </lineage>
</organism>
<reference evidence="2" key="1">
    <citation type="submission" date="2020-02" db="EMBL/GenBank/DDBJ databases">
        <authorList>
            <person name="Meier V. D."/>
        </authorList>
    </citation>
    <scope>NUCLEOTIDE SEQUENCE</scope>
    <source>
        <strain evidence="2">AVDCRST_MAG01</strain>
    </source>
</reference>
<sequence length="212" mass="22858">MPAVAPHAVCAAHRSPAHRMRRRSEAGRTRPLGRFRPEGAFRAELLEARDTPVERPFGSPDLGRTLGDRLAEEDQRPDPLVLPLLLPGAQNLQLFPVFGALNAPPPAPFRPHASPREPFVGGKECYVRDFPATWSGSGALVVFCQASLQPYGALFVAESAAKGFPRVGYPPVPHQLGPRGPYAGVRRRAGVAFTEAPLPGIPKGERCEVPTP</sequence>